<dbReference type="Proteomes" id="UP000199664">
    <property type="component" value="Unassembled WGS sequence"/>
</dbReference>
<dbReference type="InterPro" id="IPR029068">
    <property type="entry name" value="Glyas_Bleomycin-R_OHBP_Dase"/>
</dbReference>
<feature type="domain" description="VOC" evidence="1">
    <location>
        <begin position="6"/>
        <end position="133"/>
    </location>
</feature>
<dbReference type="PANTHER" id="PTHR34109">
    <property type="entry name" value="BNAUNNG04460D PROTEIN-RELATED"/>
    <property type="match status" value="1"/>
</dbReference>
<evidence type="ECO:0000259" key="1">
    <source>
        <dbReference type="PROSITE" id="PS51819"/>
    </source>
</evidence>
<dbReference type="Gene3D" id="3.30.720.120">
    <property type="match status" value="1"/>
</dbReference>
<name>A0A1H7ZTZ2_9HYPH</name>
<dbReference type="Pfam" id="PF00903">
    <property type="entry name" value="Glyoxalase"/>
    <property type="match status" value="1"/>
</dbReference>
<dbReference type="InterPro" id="IPR004360">
    <property type="entry name" value="Glyas_Fos-R_dOase_dom"/>
</dbReference>
<dbReference type="AlphaFoldDB" id="A0A1H7ZTZ2"/>
<proteinExistence type="predicted"/>
<dbReference type="Gene3D" id="3.30.720.110">
    <property type="match status" value="1"/>
</dbReference>
<keyword evidence="3" id="KW-1185">Reference proteome</keyword>
<evidence type="ECO:0000313" key="2">
    <source>
        <dbReference type="EMBL" id="SEM61895.1"/>
    </source>
</evidence>
<protein>
    <submittedName>
        <fullName evidence="2">Uncharacterized conserved protein PhnB, glyoxalase superfamily</fullName>
    </submittedName>
</protein>
<organism evidence="2 3">
    <name type="scientific">Bosea lupini</name>
    <dbReference type="NCBI Taxonomy" id="1036779"/>
    <lineage>
        <taxon>Bacteria</taxon>
        <taxon>Pseudomonadati</taxon>
        <taxon>Pseudomonadota</taxon>
        <taxon>Alphaproteobacteria</taxon>
        <taxon>Hyphomicrobiales</taxon>
        <taxon>Boseaceae</taxon>
        <taxon>Bosea</taxon>
    </lineage>
</organism>
<dbReference type="SUPFAM" id="SSF54593">
    <property type="entry name" value="Glyoxalase/Bleomycin resistance protein/Dihydroxybiphenyl dioxygenase"/>
    <property type="match status" value="1"/>
</dbReference>
<gene>
    <name evidence="2" type="ORF">SAMN04515666_1169</name>
</gene>
<dbReference type="PANTHER" id="PTHR34109:SF1">
    <property type="entry name" value="VOC DOMAIN-CONTAINING PROTEIN"/>
    <property type="match status" value="1"/>
</dbReference>
<dbReference type="EMBL" id="FOAN01000016">
    <property type="protein sequence ID" value="SEM61895.1"/>
    <property type="molecule type" value="Genomic_DNA"/>
</dbReference>
<dbReference type="STRING" id="1036779.SAMN04515666_1169"/>
<sequence length="140" mass="15346">MASPPPMICISLRYADAPRIYDWLIAAFGFEKHAAYYSQDGKTLLHGELRMGDSFVMLGSAENNEFGKLVSRPAELGGTTASPYVATTDIDALCERARKAGAEICMEPTDQPYSSRDFICKDPEGHVWCFGTYRPGAVLA</sequence>
<accession>A0A1H7ZTZ2</accession>
<dbReference type="OrthoDB" id="9806868at2"/>
<dbReference type="InterPro" id="IPR037523">
    <property type="entry name" value="VOC_core"/>
</dbReference>
<evidence type="ECO:0000313" key="3">
    <source>
        <dbReference type="Proteomes" id="UP000199664"/>
    </source>
</evidence>
<dbReference type="PROSITE" id="PS51819">
    <property type="entry name" value="VOC"/>
    <property type="match status" value="1"/>
</dbReference>
<dbReference type="RefSeq" id="WP_091842764.1">
    <property type="nucleotide sequence ID" value="NZ_FOAN01000016.1"/>
</dbReference>
<reference evidence="3" key="1">
    <citation type="submission" date="2016-10" db="EMBL/GenBank/DDBJ databases">
        <authorList>
            <person name="Varghese N."/>
            <person name="Submissions S."/>
        </authorList>
    </citation>
    <scope>NUCLEOTIDE SEQUENCE [LARGE SCALE GENOMIC DNA]</scope>
    <source>
        <strain evidence="3">LMG 26383,CCUG 61248,R- 45681</strain>
    </source>
</reference>